<evidence type="ECO:0000313" key="2">
    <source>
        <dbReference type="EMBL" id="OEV19555.1"/>
    </source>
</evidence>
<dbReference type="AlphaFoldDB" id="A0A1E7LTM8"/>
<reference evidence="2 3" key="1">
    <citation type="journal article" date="2016" name="Front. Microbiol.">
        <title>Comparative Genomics Analysis of Streptomyces Species Reveals Their Adaptation to the Marine Environment and Their Diversity at the Genomic Level.</title>
        <authorList>
            <person name="Tian X."/>
            <person name="Zhang Z."/>
            <person name="Yang T."/>
            <person name="Chen M."/>
            <person name="Li J."/>
            <person name="Chen F."/>
            <person name="Yang J."/>
            <person name="Li W."/>
            <person name="Zhang B."/>
            <person name="Zhang Z."/>
            <person name="Wu J."/>
            <person name="Zhang C."/>
            <person name="Long L."/>
            <person name="Xiao J."/>
        </authorList>
    </citation>
    <scope>NUCLEOTIDE SEQUENCE [LARGE SCALE GENOMIC DNA]</scope>
    <source>
        <strain evidence="2 3">SCSIO M10372</strain>
    </source>
</reference>
<dbReference type="PATRIC" id="fig|518642.7.peg.4752"/>
<protein>
    <recommendedName>
        <fullName evidence="4">Secreted protein/lipoprotein</fullName>
    </recommendedName>
</protein>
<evidence type="ECO:0000313" key="3">
    <source>
        <dbReference type="Proteomes" id="UP000175971"/>
    </source>
</evidence>
<dbReference type="OrthoDB" id="3387754at2"/>
<evidence type="ECO:0008006" key="4">
    <source>
        <dbReference type="Google" id="ProtNLM"/>
    </source>
</evidence>
<proteinExistence type="predicted"/>
<accession>A0A1E7LTM8</accession>
<evidence type="ECO:0000256" key="1">
    <source>
        <dbReference type="SAM" id="MobiDB-lite"/>
    </source>
</evidence>
<organism evidence="2 3">
    <name type="scientific">Streptomyces nanshensis</name>
    <dbReference type="NCBI Taxonomy" id="518642"/>
    <lineage>
        <taxon>Bacteria</taxon>
        <taxon>Bacillati</taxon>
        <taxon>Actinomycetota</taxon>
        <taxon>Actinomycetes</taxon>
        <taxon>Kitasatosporales</taxon>
        <taxon>Streptomycetaceae</taxon>
        <taxon>Streptomyces</taxon>
    </lineage>
</organism>
<sequence>MQAVTTTHKGDTPVSISNVSGTNRWLRRTVVAATALCVAVTVAGCGGGEEKKPEASASPSVTKSADPQAAAKAEVLAVYRSYWDAQVKAYAKASPVDTGLDKYAFDKALGKAESELVALRLNGNVIKGEPKLSPEVTAVNLDESPKKATITDCVDVTNWKLVKEKTGEEVKLPKERLTRFVTTINARTVGDKWMIVETQQQDRSC</sequence>
<feature type="region of interest" description="Disordered" evidence="1">
    <location>
        <begin position="47"/>
        <end position="66"/>
    </location>
</feature>
<name>A0A1E7LTM8_9ACTN</name>
<dbReference type="Proteomes" id="UP000175971">
    <property type="component" value="Unassembled WGS sequence"/>
</dbReference>
<keyword evidence="3" id="KW-1185">Reference proteome</keyword>
<comment type="caution">
    <text evidence="2">The sequence shown here is derived from an EMBL/GenBank/DDBJ whole genome shotgun (WGS) entry which is preliminary data.</text>
</comment>
<dbReference type="EMBL" id="LJGZ01000083">
    <property type="protein sequence ID" value="OEV19555.1"/>
    <property type="molecule type" value="Genomic_DNA"/>
</dbReference>
<gene>
    <name evidence="2" type="ORF">AN221_16950</name>
</gene>